<sequence>MVPIPAPPIAAAHKAEKPEFVEDAVSELAAAPPFADNGPAVFPVPPRQAGWPVPHVESFAKYEEIWRATFYIGPSRSPRSLLGELASSQRLLTFCEASSESLLVCSSLRHGDVAWFQDGELNASFNCVDRHALANPDKVRDGVSNIMWCGISPAAAEESDVTLLLTAQQVAIIFEADEPGYSERITYWQLMQDVCRLANTLISFGIRKNDTVAIYMPMVPAAVVALLACARIGAVHSVVFAGFSAEALRDRIQDTSPTVVLTSDEGRRGGRTISTKAIVDDALRQCPCVRKVLVYRHTGSEAVASAMTLGRDLVWQDEVARHRPYCPPVSLNAEVKLLFGLFVEMF</sequence>
<dbReference type="InterPro" id="IPR042099">
    <property type="entry name" value="ANL_N_sf"/>
</dbReference>
<comment type="caution">
    <text evidence="3">The sequence shown here is derived from an EMBL/GenBank/DDBJ whole genome shotgun (WGS) entry which is preliminary data.</text>
</comment>
<dbReference type="AlphaFoldDB" id="A0A8H7ZXP1"/>
<dbReference type="GO" id="GO:0006085">
    <property type="term" value="P:acetyl-CoA biosynthetic process"/>
    <property type="evidence" value="ECO:0007669"/>
    <property type="project" value="TreeGrafter"/>
</dbReference>
<dbReference type="InterPro" id="IPR000873">
    <property type="entry name" value="AMP-dep_synth/lig_dom"/>
</dbReference>
<evidence type="ECO:0000313" key="3">
    <source>
        <dbReference type="EMBL" id="KAG5461336.1"/>
    </source>
</evidence>
<protein>
    <recommendedName>
        <fullName evidence="1">acetate--CoA ligase</fullName>
        <ecNumber evidence="1">6.2.1.1</ecNumber>
    </recommendedName>
</protein>
<dbReference type="PANTHER" id="PTHR24095:SF14">
    <property type="entry name" value="ACETYL-COENZYME A SYNTHETASE 1"/>
    <property type="match status" value="1"/>
</dbReference>
<evidence type="ECO:0000259" key="2">
    <source>
        <dbReference type="Pfam" id="PF00501"/>
    </source>
</evidence>
<dbReference type="Gene3D" id="3.40.50.12780">
    <property type="entry name" value="N-terminal domain of ligase-like"/>
    <property type="match status" value="1"/>
</dbReference>
<accession>A0A8H7ZXP1</accession>
<keyword evidence="4" id="KW-1185">Reference proteome</keyword>
<dbReference type="GO" id="GO:0005829">
    <property type="term" value="C:cytosol"/>
    <property type="evidence" value="ECO:0007669"/>
    <property type="project" value="TreeGrafter"/>
</dbReference>
<dbReference type="Proteomes" id="UP000673691">
    <property type="component" value="Unassembled WGS sequence"/>
</dbReference>
<reference evidence="3 4" key="1">
    <citation type="journal article" name="Sci. Rep.">
        <title>Genome-scale phylogenetic analyses confirm Olpidium as the closest living zoosporic fungus to the non-flagellated, terrestrial fungi.</title>
        <authorList>
            <person name="Chang Y."/>
            <person name="Rochon D."/>
            <person name="Sekimoto S."/>
            <person name="Wang Y."/>
            <person name="Chovatia M."/>
            <person name="Sandor L."/>
            <person name="Salamov A."/>
            <person name="Grigoriev I.V."/>
            <person name="Stajich J.E."/>
            <person name="Spatafora J.W."/>
        </authorList>
    </citation>
    <scope>NUCLEOTIDE SEQUENCE [LARGE SCALE GENOMIC DNA]</scope>
    <source>
        <strain evidence="3">S191</strain>
    </source>
</reference>
<dbReference type="OrthoDB" id="1706066at2759"/>
<gene>
    <name evidence="3" type="ORF">BJ554DRAFT_6487</name>
</gene>
<organism evidence="3 4">
    <name type="scientific">Olpidium bornovanus</name>
    <dbReference type="NCBI Taxonomy" id="278681"/>
    <lineage>
        <taxon>Eukaryota</taxon>
        <taxon>Fungi</taxon>
        <taxon>Fungi incertae sedis</taxon>
        <taxon>Olpidiomycota</taxon>
        <taxon>Olpidiomycotina</taxon>
        <taxon>Olpidiomycetes</taxon>
        <taxon>Olpidiales</taxon>
        <taxon>Olpidiaceae</taxon>
        <taxon>Olpidium</taxon>
    </lineage>
</organism>
<proteinExistence type="predicted"/>
<dbReference type="GO" id="GO:0003987">
    <property type="term" value="F:acetate-CoA ligase activity"/>
    <property type="evidence" value="ECO:0007669"/>
    <property type="project" value="UniProtKB-EC"/>
</dbReference>
<name>A0A8H7ZXP1_9FUNG</name>
<dbReference type="PANTHER" id="PTHR24095">
    <property type="entry name" value="ACETYL-COENZYME A SYNTHETASE"/>
    <property type="match status" value="1"/>
</dbReference>
<feature type="domain" description="AMP-dependent synthetase/ligase" evidence="2">
    <location>
        <begin position="169"/>
        <end position="298"/>
    </location>
</feature>
<dbReference type="EMBL" id="JAEFCI010003805">
    <property type="protein sequence ID" value="KAG5461336.1"/>
    <property type="molecule type" value="Genomic_DNA"/>
</dbReference>
<dbReference type="EC" id="6.2.1.1" evidence="1"/>
<evidence type="ECO:0000313" key="4">
    <source>
        <dbReference type="Proteomes" id="UP000673691"/>
    </source>
</evidence>
<evidence type="ECO:0000256" key="1">
    <source>
        <dbReference type="ARBA" id="ARBA00013275"/>
    </source>
</evidence>
<dbReference type="SUPFAM" id="SSF56801">
    <property type="entry name" value="Acetyl-CoA synthetase-like"/>
    <property type="match status" value="1"/>
</dbReference>
<feature type="non-terminal residue" evidence="3">
    <location>
        <position position="346"/>
    </location>
</feature>
<dbReference type="Pfam" id="PF00501">
    <property type="entry name" value="AMP-binding"/>
    <property type="match status" value="1"/>
</dbReference>